<feature type="non-terminal residue" evidence="1">
    <location>
        <position position="1"/>
    </location>
</feature>
<reference evidence="1" key="1">
    <citation type="journal article" date="2014" name="Front. Microbiol.">
        <title>High frequency of phylogenetically diverse reductive dehalogenase-homologous genes in deep subseafloor sedimentary metagenomes.</title>
        <authorList>
            <person name="Kawai M."/>
            <person name="Futagami T."/>
            <person name="Toyoda A."/>
            <person name="Takaki Y."/>
            <person name="Nishi S."/>
            <person name="Hori S."/>
            <person name="Arai W."/>
            <person name="Tsubouchi T."/>
            <person name="Morono Y."/>
            <person name="Uchiyama I."/>
            <person name="Ito T."/>
            <person name="Fujiyama A."/>
            <person name="Inagaki F."/>
            <person name="Takami H."/>
        </authorList>
    </citation>
    <scope>NUCLEOTIDE SEQUENCE</scope>
    <source>
        <strain evidence="1">Expedition CK06-06</strain>
    </source>
</reference>
<accession>X0YM00</accession>
<comment type="caution">
    <text evidence="1">The sequence shown here is derived from an EMBL/GenBank/DDBJ whole genome shotgun (WGS) entry which is preliminary data.</text>
</comment>
<evidence type="ECO:0000313" key="1">
    <source>
        <dbReference type="EMBL" id="GAG47967.1"/>
    </source>
</evidence>
<sequence>SRLVRQNATAGGGTETTALESGFVLSISNATGDVTEDTTIASYDSLESDDMLGTPSGEFTLNEIHGQRTAVLGFTIRWHDLEAIAGDDTSPDYDVAGHWWTQQWDIDPVGNATWTVSGSLVVRATSRGTTTSAVNRGNNPDTYRTLVLPQLPQGYRIESEKWATDESATRLIYTIVAKQYAKKLPAPGKTGDARFIWRRAINAGPEGGIGIKFFEGELEAADGVSAGQLIQALVNVAA</sequence>
<name>X0YM00_9ZZZZ</name>
<protein>
    <submittedName>
        <fullName evidence="1">Uncharacterized protein</fullName>
    </submittedName>
</protein>
<dbReference type="AlphaFoldDB" id="X0YM00"/>
<gene>
    <name evidence="1" type="ORF">S01H1_75227</name>
</gene>
<dbReference type="EMBL" id="BARS01050384">
    <property type="protein sequence ID" value="GAG47967.1"/>
    <property type="molecule type" value="Genomic_DNA"/>
</dbReference>
<proteinExistence type="predicted"/>
<feature type="non-terminal residue" evidence="1">
    <location>
        <position position="238"/>
    </location>
</feature>
<organism evidence="1">
    <name type="scientific">marine sediment metagenome</name>
    <dbReference type="NCBI Taxonomy" id="412755"/>
    <lineage>
        <taxon>unclassified sequences</taxon>
        <taxon>metagenomes</taxon>
        <taxon>ecological metagenomes</taxon>
    </lineage>
</organism>